<accession>A0A1G7U373</accession>
<sequence length="34" mass="3995">MDQSSWFVSCANYFTDLERVATLWGGDIKKRRVN</sequence>
<proteinExistence type="predicted"/>
<keyword evidence="2" id="KW-1185">Reference proteome</keyword>
<organism evidence="1 2">
    <name type="scientific">Sinosporangium album</name>
    <dbReference type="NCBI Taxonomy" id="504805"/>
    <lineage>
        <taxon>Bacteria</taxon>
        <taxon>Bacillati</taxon>
        <taxon>Actinomycetota</taxon>
        <taxon>Actinomycetes</taxon>
        <taxon>Streptosporangiales</taxon>
        <taxon>Streptosporangiaceae</taxon>
        <taxon>Sinosporangium</taxon>
    </lineage>
</organism>
<protein>
    <submittedName>
        <fullName evidence="1">Uncharacterized protein</fullName>
    </submittedName>
</protein>
<name>A0A1G7U373_9ACTN</name>
<dbReference type="Proteomes" id="UP000198923">
    <property type="component" value="Unassembled WGS sequence"/>
</dbReference>
<evidence type="ECO:0000313" key="1">
    <source>
        <dbReference type="EMBL" id="SDG41509.1"/>
    </source>
</evidence>
<reference evidence="1 2" key="1">
    <citation type="submission" date="2016-10" db="EMBL/GenBank/DDBJ databases">
        <authorList>
            <person name="de Groot N.N."/>
        </authorList>
    </citation>
    <scope>NUCLEOTIDE SEQUENCE [LARGE SCALE GENOMIC DNA]</scope>
    <source>
        <strain evidence="1 2">CPCC 201354</strain>
    </source>
</reference>
<gene>
    <name evidence="1" type="ORF">SAMN05421505_10457</name>
</gene>
<dbReference type="EMBL" id="FNCN01000004">
    <property type="protein sequence ID" value="SDG41509.1"/>
    <property type="molecule type" value="Genomic_DNA"/>
</dbReference>
<dbReference type="AlphaFoldDB" id="A0A1G7U373"/>
<evidence type="ECO:0000313" key="2">
    <source>
        <dbReference type="Proteomes" id="UP000198923"/>
    </source>
</evidence>